<accession>A0ABU6SW66</accession>
<evidence type="ECO:0000313" key="2">
    <source>
        <dbReference type="EMBL" id="MED6140504.1"/>
    </source>
</evidence>
<protein>
    <submittedName>
        <fullName evidence="2">Uncharacterized protein</fullName>
    </submittedName>
</protein>
<organism evidence="2 3">
    <name type="scientific">Stylosanthes scabra</name>
    <dbReference type="NCBI Taxonomy" id="79078"/>
    <lineage>
        <taxon>Eukaryota</taxon>
        <taxon>Viridiplantae</taxon>
        <taxon>Streptophyta</taxon>
        <taxon>Embryophyta</taxon>
        <taxon>Tracheophyta</taxon>
        <taxon>Spermatophyta</taxon>
        <taxon>Magnoliopsida</taxon>
        <taxon>eudicotyledons</taxon>
        <taxon>Gunneridae</taxon>
        <taxon>Pentapetalae</taxon>
        <taxon>rosids</taxon>
        <taxon>fabids</taxon>
        <taxon>Fabales</taxon>
        <taxon>Fabaceae</taxon>
        <taxon>Papilionoideae</taxon>
        <taxon>50 kb inversion clade</taxon>
        <taxon>dalbergioids sensu lato</taxon>
        <taxon>Dalbergieae</taxon>
        <taxon>Pterocarpus clade</taxon>
        <taxon>Stylosanthes</taxon>
    </lineage>
</organism>
<evidence type="ECO:0000256" key="1">
    <source>
        <dbReference type="SAM" id="MobiDB-lite"/>
    </source>
</evidence>
<dbReference type="Proteomes" id="UP001341840">
    <property type="component" value="Unassembled WGS sequence"/>
</dbReference>
<dbReference type="EMBL" id="JASCZI010062444">
    <property type="protein sequence ID" value="MED6140504.1"/>
    <property type="molecule type" value="Genomic_DNA"/>
</dbReference>
<sequence>LAVAMTRTPQPVSPQVCEKVPNPHVEEALQSDDSDDELAMIKGDSDDNSGPIPTRLGGSLSFDTQQYSPHLSNLNLDALFGLGPRDGDSSSGARVS</sequence>
<gene>
    <name evidence="2" type="ORF">PIB30_093835</name>
</gene>
<comment type="caution">
    <text evidence="2">The sequence shown here is derived from an EMBL/GenBank/DDBJ whole genome shotgun (WGS) entry which is preliminary data.</text>
</comment>
<reference evidence="2 3" key="1">
    <citation type="journal article" date="2023" name="Plants (Basel)">
        <title>Bridging the Gap: Combining Genomics and Transcriptomics Approaches to Understand Stylosanthes scabra, an Orphan Legume from the Brazilian Caatinga.</title>
        <authorList>
            <person name="Ferreira-Neto J.R.C."/>
            <person name="da Silva M.D."/>
            <person name="Binneck E."/>
            <person name="de Melo N.F."/>
            <person name="da Silva R.H."/>
            <person name="de Melo A.L.T.M."/>
            <person name="Pandolfi V."/>
            <person name="Bustamante F.O."/>
            <person name="Brasileiro-Vidal A.C."/>
            <person name="Benko-Iseppon A.M."/>
        </authorList>
    </citation>
    <scope>NUCLEOTIDE SEQUENCE [LARGE SCALE GENOMIC DNA]</scope>
    <source>
        <tissue evidence="2">Leaves</tissue>
    </source>
</reference>
<feature type="non-terminal residue" evidence="2">
    <location>
        <position position="1"/>
    </location>
</feature>
<keyword evidence="3" id="KW-1185">Reference proteome</keyword>
<feature type="region of interest" description="Disordered" evidence="1">
    <location>
        <begin position="1"/>
        <end position="63"/>
    </location>
</feature>
<feature type="compositionally biased region" description="Acidic residues" evidence="1">
    <location>
        <begin position="29"/>
        <end position="38"/>
    </location>
</feature>
<name>A0ABU6SW66_9FABA</name>
<evidence type="ECO:0000313" key="3">
    <source>
        <dbReference type="Proteomes" id="UP001341840"/>
    </source>
</evidence>
<proteinExistence type="predicted"/>